<evidence type="ECO:0000313" key="1">
    <source>
        <dbReference type="EMBL" id="ADN12696.1"/>
    </source>
</evidence>
<evidence type="ECO:0000313" key="2">
    <source>
        <dbReference type="Proteomes" id="UP000008206"/>
    </source>
</evidence>
<name>E0UAF5_GLOV7</name>
<reference evidence="2" key="1">
    <citation type="journal article" date="2011" name="MBio">
        <title>Novel metabolic attributes of the genus Cyanothece, comprising a group of unicellular nitrogen-fixing Cyanobacteria.</title>
        <authorList>
            <person name="Bandyopadhyay A."/>
            <person name="Elvitigala T."/>
            <person name="Welsh E."/>
            <person name="Stockel J."/>
            <person name="Liberton M."/>
            <person name="Min H."/>
            <person name="Sherman L.A."/>
            <person name="Pakrasi H.B."/>
        </authorList>
    </citation>
    <scope>NUCLEOTIDE SEQUENCE [LARGE SCALE GENOMIC DNA]</scope>
    <source>
        <strain evidence="2">PCC 7822</strain>
    </source>
</reference>
<dbReference type="HOGENOM" id="CLU_2232126_0_0_3"/>
<dbReference type="EMBL" id="CP002198">
    <property type="protein sequence ID" value="ADN12696.1"/>
    <property type="molecule type" value="Genomic_DNA"/>
</dbReference>
<accession>E0UAF5</accession>
<dbReference type="STRING" id="497965.Cyan7822_0660"/>
<dbReference type="Proteomes" id="UP000008206">
    <property type="component" value="Chromosome"/>
</dbReference>
<dbReference type="RefSeq" id="WP_013320806.1">
    <property type="nucleotide sequence ID" value="NC_014501.1"/>
</dbReference>
<protein>
    <submittedName>
        <fullName evidence="1">Uncharacterized protein</fullName>
    </submittedName>
</protein>
<sequence>MATDSKTAIFYINLAGTKYSWRAKKDDYKGIDKELGVTLAKDTEDNLVFGVDRPKPVRVRINLAGARPIIRFADPQKIEPLTVKGSLNGKKYNGKNINSVTVVQG</sequence>
<gene>
    <name evidence="1" type="ordered locus">Cyan7822_0660</name>
</gene>
<dbReference type="OrthoDB" id="582683at2"/>
<keyword evidence="2" id="KW-1185">Reference proteome</keyword>
<dbReference type="AlphaFoldDB" id="E0UAF5"/>
<organism evidence="1 2">
    <name type="scientific">Gloeothece verrucosa (strain PCC 7822)</name>
    <name type="common">Cyanothece sp. (strain PCC 7822)</name>
    <dbReference type="NCBI Taxonomy" id="497965"/>
    <lineage>
        <taxon>Bacteria</taxon>
        <taxon>Bacillati</taxon>
        <taxon>Cyanobacteriota</taxon>
        <taxon>Cyanophyceae</taxon>
        <taxon>Oscillatoriophycideae</taxon>
        <taxon>Chroococcales</taxon>
        <taxon>Aphanothecaceae</taxon>
        <taxon>Gloeothece</taxon>
        <taxon>Gloeothece verrucosa</taxon>
    </lineage>
</organism>
<proteinExistence type="predicted"/>
<dbReference type="KEGG" id="cyj:Cyan7822_0660"/>